<feature type="domain" description="NfeD integral membrane" evidence="7">
    <location>
        <begin position="233"/>
        <end position="352"/>
    </location>
</feature>
<dbReference type="GO" id="GO:0006508">
    <property type="term" value="P:proteolysis"/>
    <property type="evidence" value="ECO:0007669"/>
    <property type="project" value="UniProtKB-KW"/>
</dbReference>
<feature type="transmembrane region" description="Helical" evidence="5">
    <location>
        <begin position="304"/>
        <end position="323"/>
    </location>
</feature>
<evidence type="ECO:0000256" key="5">
    <source>
        <dbReference type="SAM" id="Phobius"/>
    </source>
</evidence>
<feature type="transmembrane region" description="Helical" evidence="5">
    <location>
        <begin position="335"/>
        <end position="356"/>
    </location>
</feature>
<evidence type="ECO:0000256" key="3">
    <source>
        <dbReference type="ARBA" id="ARBA00022989"/>
    </source>
</evidence>
<dbReference type="AlphaFoldDB" id="A0A2P8HC84"/>
<dbReference type="InterPro" id="IPR056738">
    <property type="entry name" value="NfeD1b_N"/>
</dbReference>
<dbReference type="OrthoDB" id="9806253at2"/>
<feature type="transmembrane region" description="Helical" evidence="5">
    <location>
        <begin position="234"/>
        <end position="251"/>
    </location>
</feature>
<dbReference type="Pfam" id="PF01957">
    <property type="entry name" value="NfeD"/>
    <property type="match status" value="1"/>
</dbReference>
<organism evidence="9 10">
    <name type="scientific">Chitinophaga niastensis</name>
    <dbReference type="NCBI Taxonomy" id="536980"/>
    <lineage>
        <taxon>Bacteria</taxon>
        <taxon>Pseudomonadati</taxon>
        <taxon>Bacteroidota</taxon>
        <taxon>Chitinophagia</taxon>
        <taxon>Chitinophagales</taxon>
        <taxon>Chitinophagaceae</taxon>
        <taxon>Chitinophaga</taxon>
    </lineage>
</organism>
<gene>
    <name evidence="9" type="ORF">CLV51_107164</name>
</gene>
<dbReference type="FunFam" id="3.90.226.10:FF:000089">
    <property type="entry name" value="Membrane-bound serine protease"/>
    <property type="match status" value="1"/>
</dbReference>
<feature type="domain" description="NfeD1b N-terminal" evidence="8">
    <location>
        <begin position="24"/>
        <end position="188"/>
    </location>
</feature>
<dbReference type="CDD" id="cd07020">
    <property type="entry name" value="Clp_protease_NfeD_1"/>
    <property type="match status" value="1"/>
</dbReference>
<dbReference type="InterPro" id="IPR029045">
    <property type="entry name" value="ClpP/crotonase-like_dom_sf"/>
</dbReference>
<dbReference type="SUPFAM" id="SSF141322">
    <property type="entry name" value="NfeD domain-like"/>
    <property type="match status" value="1"/>
</dbReference>
<evidence type="ECO:0000313" key="10">
    <source>
        <dbReference type="Proteomes" id="UP000240971"/>
    </source>
</evidence>
<comment type="subcellular location">
    <subcellularLocation>
        <location evidence="1">Membrane</location>
        <topology evidence="1">Multi-pass membrane protein</topology>
    </subcellularLocation>
</comment>
<dbReference type="PANTHER" id="PTHR33507:SF4">
    <property type="entry name" value="NODULATION COMPETITIVENESS PROTEIN NFED"/>
    <property type="match status" value="1"/>
</dbReference>
<accession>A0A2P8HC84</accession>
<keyword evidence="9" id="KW-0378">Hydrolase</keyword>
<dbReference type="InterPro" id="IPR012340">
    <property type="entry name" value="NA-bd_OB-fold"/>
</dbReference>
<evidence type="ECO:0000259" key="6">
    <source>
        <dbReference type="Pfam" id="PF01957"/>
    </source>
</evidence>
<dbReference type="GO" id="GO:0008233">
    <property type="term" value="F:peptidase activity"/>
    <property type="evidence" value="ECO:0007669"/>
    <property type="project" value="UniProtKB-KW"/>
</dbReference>
<keyword evidence="10" id="KW-1185">Reference proteome</keyword>
<sequence length="425" mass="45431">MNQRAFFSVLLFFLPSLLAAQTVISLKIDGNINPVTAEFIHRGIESACHQKAECLVIELNTPGGLLKSTRVIVSDMLESPMPIVVFVAPGGAHAGSAGVFITLAANIAAMAPGTNIGAAHPVSLQGESDSIMNGKVTNDAAAFIRTIAEKRKRNAEWAEEAVRKSLSITANEALEKKVINLVAVNMQELLNRIDGQTVETATGTITLHTRNAHITSLEMGTEEKILDVLSDPNFAYILLLLGLYGMLFELYNPGAILPGIVGVISLILAFYSLHTLPVNFAGLALIIFGIILFLLEIKIVSHGLLTIGGIVALFLGSLMLIRADPTSPDIKISRTIIISATLVSTLFFLFILGFGLKAQRLKPVSGIDGLVGKTGESLEVLNPNGTIRVHGETWNATSISGKIEKGEKVQVVGIVGLQLRVEHIH</sequence>
<dbReference type="RefSeq" id="WP_106530823.1">
    <property type="nucleotide sequence ID" value="NZ_PYAW01000007.1"/>
</dbReference>
<feature type="transmembrane region" description="Helical" evidence="5">
    <location>
        <begin position="280"/>
        <end position="297"/>
    </location>
</feature>
<keyword evidence="4 5" id="KW-0472">Membrane</keyword>
<keyword evidence="2 5" id="KW-0812">Transmembrane</keyword>
<dbReference type="GO" id="GO:0016020">
    <property type="term" value="C:membrane"/>
    <property type="evidence" value="ECO:0007669"/>
    <property type="project" value="UniProtKB-SubCell"/>
</dbReference>
<evidence type="ECO:0000256" key="4">
    <source>
        <dbReference type="ARBA" id="ARBA00023136"/>
    </source>
</evidence>
<dbReference type="EMBL" id="PYAW01000007">
    <property type="protein sequence ID" value="PSL43853.1"/>
    <property type="molecule type" value="Genomic_DNA"/>
</dbReference>
<dbReference type="Pfam" id="PF24961">
    <property type="entry name" value="NfeD_membrane"/>
    <property type="match status" value="1"/>
</dbReference>
<evidence type="ECO:0000259" key="7">
    <source>
        <dbReference type="Pfam" id="PF24961"/>
    </source>
</evidence>
<keyword evidence="3 5" id="KW-1133">Transmembrane helix</keyword>
<name>A0A2P8HC84_CHINA</name>
<dbReference type="InterPro" id="IPR052165">
    <property type="entry name" value="Membrane_assoc_protease"/>
</dbReference>
<dbReference type="Gene3D" id="3.90.226.10">
    <property type="entry name" value="2-enoyl-CoA Hydratase, Chain A, domain 1"/>
    <property type="match status" value="1"/>
</dbReference>
<comment type="caution">
    <text evidence="9">The sequence shown here is derived from an EMBL/GenBank/DDBJ whole genome shotgun (WGS) entry which is preliminary data.</text>
</comment>
<dbReference type="SUPFAM" id="SSF52096">
    <property type="entry name" value="ClpP/crotonase"/>
    <property type="match status" value="1"/>
</dbReference>
<protein>
    <submittedName>
        <fullName evidence="9">Membrane-bound serine protease (ClpP class)</fullName>
    </submittedName>
</protein>
<dbReference type="Gene3D" id="2.40.50.140">
    <property type="entry name" value="Nucleic acid-binding proteins"/>
    <property type="match status" value="1"/>
</dbReference>
<evidence type="ECO:0000256" key="2">
    <source>
        <dbReference type="ARBA" id="ARBA00022692"/>
    </source>
</evidence>
<evidence type="ECO:0000313" key="9">
    <source>
        <dbReference type="EMBL" id="PSL43853.1"/>
    </source>
</evidence>
<feature type="domain" description="NfeD-like C-terminal" evidence="6">
    <location>
        <begin position="368"/>
        <end position="422"/>
    </location>
</feature>
<evidence type="ECO:0000259" key="8">
    <source>
        <dbReference type="Pfam" id="PF25145"/>
    </source>
</evidence>
<proteinExistence type="predicted"/>
<keyword evidence="9" id="KW-0645">Protease</keyword>
<dbReference type="PANTHER" id="PTHR33507">
    <property type="entry name" value="INNER MEMBRANE PROTEIN YBBJ"/>
    <property type="match status" value="1"/>
</dbReference>
<dbReference type="InterPro" id="IPR002810">
    <property type="entry name" value="NfeD-like_C"/>
</dbReference>
<dbReference type="Proteomes" id="UP000240971">
    <property type="component" value="Unassembled WGS sequence"/>
</dbReference>
<evidence type="ECO:0000256" key="1">
    <source>
        <dbReference type="ARBA" id="ARBA00004141"/>
    </source>
</evidence>
<reference evidence="9 10" key="1">
    <citation type="submission" date="2018-03" db="EMBL/GenBank/DDBJ databases">
        <title>Genomic Encyclopedia of Archaeal and Bacterial Type Strains, Phase II (KMG-II): from individual species to whole genera.</title>
        <authorList>
            <person name="Goeker M."/>
        </authorList>
    </citation>
    <scope>NUCLEOTIDE SEQUENCE [LARGE SCALE GENOMIC DNA]</scope>
    <source>
        <strain evidence="9 10">DSM 24859</strain>
    </source>
</reference>
<dbReference type="InterPro" id="IPR056739">
    <property type="entry name" value="NfeD_membrane"/>
</dbReference>
<dbReference type="Pfam" id="PF25145">
    <property type="entry name" value="NfeD1b_N"/>
    <property type="match status" value="1"/>
</dbReference>